<sequence length="217" mass="23299">MKKAAAGLAIAGIVAFNPIVGEAALGDQTLKPGTQHSDVQDLQQTLDKKGYFSYSKTTDYYGNYTTDAVKKFQAEKGITVDGIAGDETFKSLGIDATESNSSIVEVAKKYEGTPYQWGGESPDGFDCSGYLQYIFDEAENVELPRTVDDIYAKGTKVDSPAVGDIVFFNLEGDGPSHAGVYIGNDQFVHASSSKGVTTAELNGSYWSENYIGAKSYE</sequence>
<dbReference type="InterPro" id="IPR000064">
    <property type="entry name" value="NLP_P60_dom"/>
</dbReference>
<evidence type="ECO:0000256" key="3">
    <source>
        <dbReference type="ARBA" id="ARBA00022801"/>
    </source>
</evidence>
<dbReference type="STRING" id="1221500.ABE65_005720"/>
<dbReference type="Proteomes" id="UP000076623">
    <property type="component" value="Chromosome"/>
</dbReference>
<dbReference type="AlphaFoldDB" id="A0A160IJP0"/>
<evidence type="ECO:0000256" key="2">
    <source>
        <dbReference type="ARBA" id="ARBA00022670"/>
    </source>
</evidence>
<dbReference type="KEGG" id="fpn:ABE65_005720"/>
<dbReference type="Pfam" id="PF01471">
    <property type="entry name" value="PG_binding_1"/>
    <property type="match status" value="1"/>
</dbReference>
<dbReference type="SUPFAM" id="SSF47090">
    <property type="entry name" value="PGBD-like"/>
    <property type="match status" value="1"/>
</dbReference>
<dbReference type="InterPro" id="IPR002477">
    <property type="entry name" value="Peptidoglycan-bd-like"/>
</dbReference>
<organism evidence="6 7">
    <name type="scientific">Fictibacillus phosphorivorans</name>
    <dbReference type="NCBI Taxonomy" id="1221500"/>
    <lineage>
        <taxon>Bacteria</taxon>
        <taxon>Bacillati</taxon>
        <taxon>Bacillota</taxon>
        <taxon>Bacilli</taxon>
        <taxon>Bacillales</taxon>
        <taxon>Fictibacillaceae</taxon>
        <taxon>Fictibacillus</taxon>
    </lineage>
</organism>
<dbReference type="GO" id="GO:0006508">
    <property type="term" value="P:proteolysis"/>
    <property type="evidence" value="ECO:0007669"/>
    <property type="project" value="UniProtKB-KW"/>
</dbReference>
<evidence type="ECO:0000313" key="7">
    <source>
        <dbReference type="Proteomes" id="UP000076623"/>
    </source>
</evidence>
<dbReference type="PANTHER" id="PTHR47053:SF1">
    <property type="entry name" value="MUREIN DD-ENDOPEPTIDASE MEPH-RELATED"/>
    <property type="match status" value="1"/>
</dbReference>
<evidence type="ECO:0000259" key="5">
    <source>
        <dbReference type="PROSITE" id="PS51935"/>
    </source>
</evidence>
<dbReference type="PANTHER" id="PTHR47053">
    <property type="entry name" value="MUREIN DD-ENDOPEPTIDASE MEPH-RELATED"/>
    <property type="match status" value="1"/>
</dbReference>
<keyword evidence="3" id="KW-0378">Hydrolase</keyword>
<comment type="similarity">
    <text evidence="1">Belongs to the peptidase C40 family.</text>
</comment>
<accession>A0A160IJP0</accession>
<dbReference type="InterPro" id="IPR036366">
    <property type="entry name" value="PGBDSf"/>
</dbReference>
<evidence type="ECO:0000256" key="4">
    <source>
        <dbReference type="ARBA" id="ARBA00022807"/>
    </source>
</evidence>
<dbReference type="Pfam" id="PF00877">
    <property type="entry name" value="NLPC_P60"/>
    <property type="match status" value="1"/>
</dbReference>
<feature type="domain" description="NlpC/P60" evidence="5">
    <location>
        <begin position="97"/>
        <end position="217"/>
    </location>
</feature>
<protein>
    <submittedName>
        <fullName evidence="6">Endopeptidase</fullName>
    </submittedName>
</protein>
<dbReference type="Gene3D" id="3.90.1720.10">
    <property type="entry name" value="endopeptidase domain like (from Nostoc punctiforme)"/>
    <property type="match status" value="1"/>
</dbReference>
<reference evidence="6 7" key="1">
    <citation type="submission" date="2016-04" db="EMBL/GenBank/DDBJ databases">
        <title>Complete genome sequence of Fictibacillus phosphorivorans G25-29, a strain toxic to nematodes.</title>
        <authorList>
            <person name="Zheng Z."/>
        </authorList>
    </citation>
    <scope>NUCLEOTIDE SEQUENCE [LARGE SCALE GENOMIC DNA]</scope>
    <source>
        <strain evidence="6 7">G25-29</strain>
    </source>
</reference>
<dbReference type="RefSeq" id="WP_066392276.1">
    <property type="nucleotide sequence ID" value="NZ_CP015378.1"/>
</dbReference>
<keyword evidence="4" id="KW-0788">Thiol protease</keyword>
<dbReference type="Gene3D" id="1.10.101.10">
    <property type="entry name" value="PGBD-like superfamily/PGBD"/>
    <property type="match status" value="1"/>
</dbReference>
<dbReference type="InterPro" id="IPR051202">
    <property type="entry name" value="Peptidase_C40"/>
</dbReference>
<dbReference type="InterPro" id="IPR036365">
    <property type="entry name" value="PGBD-like_sf"/>
</dbReference>
<name>A0A160IJP0_9BACL</name>
<gene>
    <name evidence="6" type="ORF">ABE65_005720</name>
</gene>
<dbReference type="PROSITE" id="PS51935">
    <property type="entry name" value="NLPC_P60"/>
    <property type="match status" value="1"/>
</dbReference>
<keyword evidence="2" id="KW-0645">Protease</keyword>
<dbReference type="InterPro" id="IPR038765">
    <property type="entry name" value="Papain-like_cys_pep_sf"/>
</dbReference>
<dbReference type="GO" id="GO:0008234">
    <property type="term" value="F:cysteine-type peptidase activity"/>
    <property type="evidence" value="ECO:0007669"/>
    <property type="project" value="UniProtKB-KW"/>
</dbReference>
<dbReference type="SUPFAM" id="SSF54001">
    <property type="entry name" value="Cysteine proteinases"/>
    <property type="match status" value="1"/>
</dbReference>
<dbReference type="EMBL" id="CP015378">
    <property type="protein sequence ID" value="ANC76328.1"/>
    <property type="molecule type" value="Genomic_DNA"/>
</dbReference>
<evidence type="ECO:0000313" key="6">
    <source>
        <dbReference type="EMBL" id="ANC76328.1"/>
    </source>
</evidence>
<evidence type="ECO:0000256" key="1">
    <source>
        <dbReference type="ARBA" id="ARBA00007074"/>
    </source>
</evidence>
<proteinExistence type="inferred from homology"/>
<keyword evidence="7" id="KW-1185">Reference proteome</keyword>